<accession>A0A3R7CNX7</accession>
<keyword evidence="2" id="KW-1185">Reference proteome</keyword>
<organism evidence="1 2">
    <name type="scientific">Clonorchis sinensis</name>
    <name type="common">Chinese liver fluke</name>
    <dbReference type="NCBI Taxonomy" id="79923"/>
    <lineage>
        <taxon>Eukaryota</taxon>
        <taxon>Metazoa</taxon>
        <taxon>Spiralia</taxon>
        <taxon>Lophotrochozoa</taxon>
        <taxon>Platyhelminthes</taxon>
        <taxon>Trematoda</taxon>
        <taxon>Digenea</taxon>
        <taxon>Opisthorchiida</taxon>
        <taxon>Opisthorchiata</taxon>
        <taxon>Opisthorchiidae</taxon>
        <taxon>Clonorchis</taxon>
    </lineage>
</organism>
<reference evidence="1 2" key="2">
    <citation type="journal article" date="2021" name="Genomics">
        <title>High-quality reference genome for Clonorchis sinensis.</title>
        <authorList>
            <person name="Young N.D."/>
            <person name="Stroehlein A.J."/>
            <person name="Kinkar L."/>
            <person name="Wang T."/>
            <person name="Sohn W.M."/>
            <person name="Chang B.C.H."/>
            <person name="Kaur P."/>
            <person name="Weisz D."/>
            <person name="Dudchenko O."/>
            <person name="Aiden E.L."/>
            <person name="Korhonen P.K."/>
            <person name="Gasser R.B."/>
        </authorList>
    </citation>
    <scope>NUCLEOTIDE SEQUENCE [LARGE SCALE GENOMIC DNA]</scope>
    <source>
        <strain evidence="1">Cs-k2</strain>
    </source>
</reference>
<dbReference type="Proteomes" id="UP000286415">
    <property type="component" value="Unassembled WGS sequence"/>
</dbReference>
<proteinExistence type="predicted"/>
<dbReference type="EMBL" id="NIRI02000056">
    <property type="protein sequence ID" value="KAG5446294.1"/>
    <property type="molecule type" value="Genomic_DNA"/>
</dbReference>
<protein>
    <submittedName>
        <fullName evidence="1">Uncharacterized protein</fullName>
    </submittedName>
</protein>
<dbReference type="OrthoDB" id="10530625at2759"/>
<gene>
    <name evidence="1" type="ORF">CSKR_110333</name>
</gene>
<sequence>MPLTAMPPACVKLDLFLIRLVGRFLRHAGTFTMRDSLIRRPVIKSSPVASFWRLAAMQPEGNTRARILPGFPSLDRGSREAEVAFEQGPYPCAALLMKRWLCAETYTSITAIQQNSPYCGVIHTFHDIKRY</sequence>
<name>A0A3R7CNX7_CLOSI</name>
<feature type="non-terminal residue" evidence="1">
    <location>
        <position position="131"/>
    </location>
</feature>
<evidence type="ECO:0000313" key="1">
    <source>
        <dbReference type="EMBL" id="KAG5446294.1"/>
    </source>
</evidence>
<evidence type="ECO:0000313" key="2">
    <source>
        <dbReference type="Proteomes" id="UP000286415"/>
    </source>
</evidence>
<reference evidence="1 2" key="1">
    <citation type="journal article" date="2018" name="Biotechnol. Adv.">
        <title>Improved genomic resources and new bioinformatic workflow for the carcinogenic parasite Clonorchis sinensis: Biotechnological implications.</title>
        <authorList>
            <person name="Wang D."/>
            <person name="Korhonen P.K."/>
            <person name="Gasser R.B."/>
            <person name="Young N.D."/>
        </authorList>
    </citation>
    <scope>NUCLEOTIDE SEQUENCE [LARGE SCALE GENOMIC DNA]</scope>
    <source>
        <strain evidence="1">Cs-k2</strain>
    </source>
</reference>
<dbReference type="InParanoid" id="A0A3R7CNX7"/>
<comment type="caution">
    <text evidence="1">The sequence shown here is derived from an EMBL/GenBank/DDBJ whole genome shotgun (WGS) entry which is preliminary data.</text>
</comment>
<dbReference type="AlphaFoldDB" id="A0A3R7CNX7"/>